<feature type="compositionally biased region" description="Low complexity" evidence="1">
    <location>
        <begin position="103"/>
        <end position="132"/>
    </location>
</feature>
<feature type="compositionally biased region" description="Low complexity" evidence="1">
    <location>
        <begin position="63"/>
        <end position="77"/>
    </location>
</feature>
<dbReference type="RefSeq" id="WP_089295672.1">
    <property type="nucleotide sequence ID" value="NZ_BOMU01000062.1"/>
</dbReference>
<dbReference type="GO" id="GO:0004553">
    <property type="term" value="F:hydrolase activity, hydrolyzing O-glycosyl compounds"/>
    <property type="evidence" value="ECO:0007669"/>
    <property type="project" value="InterPro"/>
</dbReference>
<dbReference type="Proteomes" id="UP000198415">
    <property type="component" value="Unassembled WGS sequence"/>
</dbReference>
<gene>
    <name evidence="3" type="ORF">SAMN06264365_110115</name>
</gene>
<accession>A0A239BTQ6</accession>
<proteinExistence type="predicted"/>
<dbReference type="Pfam" id="PF00553">
    <property type="entry name" value="CBM_2"/>
    <property type="match status" value="1"/>
</dbReference>
<dbReference type="InterPro" id="IPR001919">
    <property type="entry name" value="CBD2"/>
</dbReference>
<evidence type="ECO:0000259" key="2">
    <source>
        <dbReference type="PROSITE" id="PS51173"/>
    </source>
</evidence>
<reference evidence="3 4" key="1">
    <citation type="submission" date="2017-06" db="EMBL/GenBank/DDBJ databases">
        <authorList>
            <person name="Kim H.J."/>
            <person name="Triplett B.A."/>
        </authorList>
    </citation>
    <scope>NUCLEOTIDE SEQUENCE [LARGE SCALE GENOMIC DNA]</scope>
    <source>
        <strain evidence="3 4">DSM 43151</strain>
    </source>
</reference>
<name>A0A239BTQ6_9ACTN</name>
<dbReference type="OrthoDB" id="3405323at2"/>
<evidence type="ECO:0000313" key="4">
    <source>
        <dbReference type="Proteomes" id="UP000198415"/>
    </source>
</evidence>
<feature type="domain" description="CBM2" evidence="2">
    <location>
        <begin position="124"/>
        <end position="236"/>
    </location>
</feature>
<dbReference type="GO" id="GO:0005975">
    <property type="term" value="P:carbohydrate metabolic process"/>
    <property type="evidence" value="ECO:0007669"/>
    <property type="project" value="InterPro"/>
</dbReference>
<dbReference type="InterPro" id="IPR008965">
    <property type="entry name" value="CBM2/CBM3_carb-bd_dom_sf"/>
</dbReference>
<dbReference type="GO" id="GO:0030247">
    <property type="term" value="F:polysaccharide binding"/>
    <property type="evidence" value="ECO:0007669"/>
    <property type="project" value="UniProtKB-UniRule"/>
</dbReference>
<sequence>MKRSTFREGGFRQGFGDLLPWTPTAVGVGALLCMVTVTGFRLLPEEQSGAAAGPEAIPPVPGAAPSSSGVPSATGTPADPSAGSSAGTPADPSAASGSATARPSWSSLPVVLSPTTRAPSSRPPTSRTTAPSVTGRYSVVGSYDAEFIGEVRVGNSTGSPVDWVVVLRFPGNVGDLRTSWVESAPQATLSRSGESFVWRSGVPVDGSSSVVLRFQFARTGTGDRPSSCTVNGTPCA</sequence>
<organism evidence="3 4">
    <name type="scientific">Actinoplanes regularis</name>
    <dbReference type="NCBI Taxonomy" id="52697"/>
    <lineage>
        <taxon>Bacteria</taxon>
        <taxon>Bacillati</taxon>
        <taxon>Actinomycetota</taxon>
        <taxon>Actinomycetes</taxon>
        <taxon>Micromonosporales</taxon>
        <taxon>Micromonosporaceae</taxon>
        <taxon>Actinoplanes</taxon>
    </lineage>
</organism>
<dbReference type="AlphaFoldDB" id="A0A239BTQ6"/>
<dbReference type="EMBL" id="FZNR01000010">
    <property type="protein sequence ID" value="SNS11032.1"/>
    <property type="molecule type" value="Genomic_DNA"/>
</dbReference>
<evidence type="ECO:0000256" key="1">
    <source>
        <dbReference type="SAM" id="MobiDB-lite"/>
    </source>
</evidence>
<dbReference type="SUPFAM" id="SSF49384">
    <property type="entry name" value="Carbohydrate-binding domain"/>
    <property type="match status" value="1"/>
</dbReference>
<dbReference type="Gene3D" id="2.60.40.290">
    <property type="match status" value="1"/>
</dbReference>
<dbReference type="PROSITE" id="PS51173">
    <property type="entry name" value="CBM2"/>
    <property type="match status" value="1"/>
</dbReference>
<dbReference type="InterPro" id="IPR012291">
    <property type="entry name" value="CBM2_carb-bd_dom_sf"/>
</dbReference>
<feature type="region of interest" description="Disordered" evidence="1">
    <location>
        <begin position="51"/>
        <end position="133"/>
    </location>
</feature>
<evidence type="ECO:0000313" key="3">
    <source>
        <dbReference type="EMBL" id="SNS11032.1"/>
    </source>
</evidence>
<protein>
    <submittedName>
        <fullName evidence="3">Cellulose binding domain-containing protein</fullName>
    </submittedName>
</protein>
<keyword evidence="4" id="KW-1185">Reference proteome</keyword>